<accession>A0ABT9R463</accession>
<keyword evidence="1" id="KW-0547">Nucleotide-binding</keyword>
<evidence type="ECO:0000313" key="4">
    <source>
        <dbReference type="EMBL" id="MDP9864027.1"/>
    </source>
</evidence>
<dbReference type="EMBL" id="JAUSRB010000002">
    <property type="protein sequence ID" value="MDP9864027.1"/>
    <property type="molecule type" value="Genomic_DNA"/>
</dbReference>
<keyword evidence="2" id="KW-1133">Transmembrane helix</keyword>
<evidence type="ECO:0000256" key="2">
    <source>
        <dbReference type="SAM" id="Phobius"/>
    </source>
</evidence>
<keyword evidence="5" id="KW-1185">Reference proteome</keyword>
<evidence type="ECO:0000256" key="1">
    <source>
        <dbReference type="PROSITE-ProRule" id="PRU00289"/>
    </source>
</evidence>
<dbReference type="Gene3D" id="3.40.50.300">
    <property type="entry name" value="P-loop containing nucleotide triphosphate hydrolases"/>
    <property type="match status" value="1"/>
</dbReference>
<reference evidence="4 5" key="1">
    <citation type="submission" date="2023-07" db="EMBL/GenBank/DDBJ databases">
        <title>Sequencing the genomes of 1000 actinobacteria strains.</title>
        <authorList>
            <person name="Klenk H.-P."/>
        </authorList>
    </citation>
    <scope>NUCLEOTIDE SEQUENCE [LARGE SCALE GENOMIC DNA]</scope>
    <source>
        <strain evidence="4 5">DSM 44109</strain>
    </source>
</reference>
<dbReference type="Proteomes" id="UP001230426">
    <property type="component" value="Unassembled WGS sequence"/>
</dbReference>
<feature type="transmembrane region" description="Helical" evidence="2">
    <location>
        <begin position="73"/>
        <end position="92"/>
    </location>
</feature>
<keyword evidence="1" id="KW-0067">ATP-binding</keyword>
<organism evidence="4 5">
    <name type="scientific">Streptosporangium brasiliense</name>
    <dbReference type="NCBI Taxonomy" id="47480"/>
    <lineage>
        <taxon>Bacteria</taxon>
        <taxon>Bacillati</taxon>
        <taxon>Actinomycetota</taxon>
        <taxon>Actinomycetes</taxon>
        <taxon>Streptosporangiales</taxon>
        <taxon>Streptosporangiaceae</taxon>
        <taxon>Streptosporangium</taxon>
    </lineage>
</organism>
<sequence>MGTTTTPTPRPDWSLTPRGTVSATAQGALALAALASIGDLTGLNPIWGGAATAAGALGTVVVSAHHDHGPASLLYRLGCWLGAGAWWTYTLATTPWNLNTFAALGIGALTAGLLAPLGRHTPRAPRRPGTALVLRHTSRIGAEWEARIQRVCRLRVTVTDVTMWATRTGYDVHLDLPGAGSTLAQISGAADALATDARLPEGCGVEVGPGMHRAAVVLRVSTVNRLEEEVPFPPLTTSASITDPVEIGEYRNGDVVQVPMRQASALVIGQTGSGKTILLNVLTSGVARCRDALVWHIDLNGGSLSQMWLAPWLDGRTDRPAVDWAASTPAEALDMALAALRIAKDRKTSARKLKIAADTTLMPVSPDLPEIVIFLDEGAEAVSPGDRSVRELREALEEIQRIGRDSAVRIVASSLRSTSDVLPPMIKKMSHVRIAMYVQDQSELGLMYEHNRAVNVADLPGPGCGFVQIGQATPRPFKGQYMLPSTVISAAVQIAAVRPELDERAQRFAGRAYADRYERMHAAFTDHDTDDAEGYERAIPAAPVAPARHLTVLPGGGGAEAWADPFDLARHRPAAPAPTSAAAWPEPRRPILRAEQIHPVNPAPQTRPVPPIMARALAAFAAADAERLHSAELADALGLSQTELADALRPYGIAPLEQPFKRSGTRARGYALEDFRVIAGGHTPGSQARVTPGHSAL</sequence>
<protein>
    <submittedName>
        <fullName evidence="4">S-DNA-T family DNA segregation ATPase FtsK/SpoIIIE</fullName>
    </submittedName>
</protein>
<gene>
    <name evidence="4" type="ORF">J2S55_003293</name>
</gene>
<evidence type="ECO:0000259" key="3">
    <source>
        <dbReference type="PROSITE" id="PS50901"/>
    </source>
</evidence>
<dbReference type="SUPFAM" id="SSF52540">
    <property type="entry name" value="P-loop containing nucleoside triphosphate hydrolases"/>
    <property type="match status" value="1"/>
</dbReference>
<feature type="domain" description="FtsK" evidence="3">
    <location>
        <begin position="242"/>
        <end position="445"/>
    </location>
</feature>
<proteinExistence type="predicted"/>
<dbReference type="RefSeq" id="WP_306861423.1">
    <property type="nucleotide sequence ID" value="NZ_JAUSRB010000002.1"/>
</dbReference>
<evidence type="ECO:0000313" key="5">
    <source>
        <dbReference type="Proteomes" id="UP001230426"/>
    </source>
</evidence>
<feature type="transmembrane region" description="Helical" evidence="2">
    <location>
        <begin position="98"/>
        <end position="117"/>
    </location>
</feature>
<feature type="binding site" evidence="1">
    <location>
        <begin position="269"/>
        <end position="276"/>
    </location>
    <ligand>
        <name>ATP</name>
        <dbReference type="ChEBI" id="CHEBI:30616"/>
    </ligand>
</feature>
<keyword evidence="2" id="KW-0472">Membrane</keyword>
<feature type="transmembrane region" description="Helical" evidence="2">
    <location>
        <begin position="46"/>
        <end position="66"/>
    </location>
</feature>
<keyword evidence="2" id="KW-0812">Transmembrane</keyword>
<comment type="caution">
    <text evidence="4">The sequence shown here is derived from an EMBL/GenBank/DDBJ whole genome shotgun (WGS) entry which is preliminary data.</text>
</comment>
<dbReference type="InterPro" id="IPR027417">
    <property type="entry name" value="P-loop_NTPase"/>
</dbReference>
<name>A0ABT9R463_9ACTN</name>
<dbReference type="PROSITE" id="PS50901">
    <property type="entry name" value="FTSK"/>
    <property type="match status" value="1"/>
</dbReference>
<dbReference type="InterPro" id="IPR002543">
    <property type="entry name" value="FtsK_dom"/>
</dbReference>